<evidence type="ECO:0000313" key="1">
    <source>
        <dbReference type="EMBL" id="TRW22195.1"/>
    </source>
</evidence>
<accession>A0A552UVH7</accession>
<dbReference type="Proteomes" id="UP000320643">
    <property type="component" value="Unassembled WGS sequence"/>
</dbReference>
<name>A0A552UVH7_9FLAO</name>
<gene>
    <name evidence="1" type="ORF">FMM05_18580</name>
</gene>
<dbReference type="Pfam" id="PF16125">
    <property type="entry name" value="DUF4837"/>
    <property type="match status" value="1"/>
</dbReference>
<keyword evidence="2" id="KW-1185">Reference proteome</keyword>
<dbReference type="EMBL" id="VJVZ01000014">
    <property type="protein sequence ID" value="TRW22195.1"/>
    <property type="molecule type" value="Genomic_DNA"/>
</dbReference>
<sequence length="332" mass="37860">MPNNIFFMKRVQHIMAIMVVMCCTFSCNKTTDAGGESAGDINEISIIISDVLWNGEVGDSLRKKLAAPVDGLTMEEPLFTLNQYHEQSFSGELKNGRNIIYIDKGPKKGFKIKQDGACKPQNMFTITGKSIDELLMEIQMHADEMIRVIRQTEISENQKRNEKAGLLNTADFASRYGISIKMPASYKYALKNNEFLWLKKDIPGGNANMLFYKVPYTTIENHKDIAGNIIKMRDSVGNMYIHGQDVGTYMVTEEAYSPYLFMTSFNERRAFETRGNWEMANDFMNGPFVNYAIRDDKHNCYLVIEGFIYSPSSPKRDLIVDLESIIKSVKFQ</sequence>
<organism evidence="1 2">
    <name type="scientific">Flavobacterium zepuense</name>
    <dbReference type="NCBI Taxonomy" id="2593302"/>
    <lineage>
        <taxon>Bacteria</taxon>
        <taxon>Pseudomonadati</taxon>
        <taxon>Bacteroidota</taxon>
        <taxon>Flavobacteriia</taxon>
        <taxon>Flavobacteriales</taxon>
        <taxon>Flavobacteriaceae</taxon>
        <taxon>Flavobacterium</taxon>
    </lineage>
</organism>
<reference evidence="1 2" key="1">
    <citation type="submission" date="2019-07" db="EMBL/GenBank/DDBJ databases">
        <title>Flavobacterium sp. nov., isolated from glacier ice.</title>
        <authorList>
            <person name="Liu Q."/>
            <person name="Xin Y.-H."/>
        </authorList>
    </citation>
    <scope>NUCLEOTIDE SEQUENCE [LARGE SCALE GENOMIC DNA]</scope>
    <source>
        <strain evidence="1 2">ZT4R6</strain>
    </source>
</reference>
<dbReference type="InterPro" id="IPR032286">
    <property type="entry name" value="DUF4837"/>
</dbReference>
<comment type="caution">
    <text evidence="1">The sequence shown here is derived from an EMBL/GenBank/DDBJ whole genome shotgun (WGS) entry which is preliminary data.</text>
</comment>
<evidence type="ECO:0000313" key="2">
    <source>
        <dbReference type="Proteomes" id="UP000320643"/>
    </source>
</evidence>
<proteinExistence type="predicted"/>
<protein>
    <submittedName>
        <fullName evidence="1">DUF4837 family protein</fullName>
    </submittedName>
</protein>
<dbReference type="OrthoDB" id="1115230at2"/>
<dbReference type="AlphaFoldDB" id="A0A552UVH7"/>